<protein>
    <submittedName>
        <fullName evidence="3">Activin_recp domain-containing protein</fullName>
    </submittedName>
</protein>
<dbReference type="EMBL" id="UYRR01031801">
    <property type="protein sequence ID" value="VDK52679.1"/>
    <property type="molecule type" value="Genomic_DNA"/>
</dbReference>
<evidence type="ECO:0000313" key="3">
    <source>
        <dbReference type="WBParaSite" id="ASIM_0001512401-mRNA-1"/>
    </source>
</evidence>
<dbReference type="SUPFAM" id="SSF57302">
    <property type="entry name" value="Snake toxin-like"/>
    <property type="match status" value="1"/>
</dbReference>
<gene>
    <name evidence="1" type="ORF">ASIM_LOCUS14534</name>
</gene>
<reference evidence="1 2" key="2">
    <citation type="submission" date="2018-11" db="EMBL/GenBank/DDBJ databases">
        <authorList>
            <consortium name="Pathogen Informatics"/>
        </authorList>
    </citation>
    <scope>NUCLEOTIDE SEQUENCE [LARGE SCALE GENOMIC DNA]</scope>
</reference>
<organism evidence="3">
    <name type="scientific">Anisakis simplex</name>
    <name type="common">Herring worm</name>
    <dbReference type="NCBI Taxonomy" id="6269"/>
    <lineage>
        <taxon>Eukaryota</taxon>
        <taxon>Metazoa</taxon>
        <taxon>Ecdysozoa</taxon>
        <taxon>Nematoda</taxon>
        <taxon>Chromadorea</taxon>
        <taxon>Rhabditida</taxon>
        <taxon>Spirurina</taxon>
        <taxon>Ascaridomorpha</taxon>
        <taxon>Ascaridoidea</taxon>
        <taxon>Anisakidae</taxon>
        <taxon>Anisakis</taxon>
        <taxon>Anisakis simplex complex</taxon>
    </lineage>
</organism>
<sequence>MKHCRRHKLANDRVHLVGVDKDGREYVNCVKSVNGSQATVALPSSDHIVDSTVYLIFPVIQLKVSPQFEDMRVGCYVVWDVKKQLVVQDCWVQQAISMNNCEDRRCVAKKSTFCCCYGHGCNEEFNLSNNLYESL</sequence>
<name>A0A0M3K2H9_ANISI</name>
<evidence type="ECO:0000313" key="1">
    <source>
        <dbReference type="EMBL" id="VDK52679.1"/>
    </source>
</evidence>
<dbReference type="WBParaSite" id="ASIM_0001512401-mRNA-1">
    <property type="protein sequence ID" value="ASIM_0001512401-mRNA-1"/>
    <property type="gene ID" value="ASIM_0001512401"/>
</dbReference>
<proteinExistence type="predicted"/>
<dbReference type="Gene3D" id="2.10.60.10">
    <property type="entry name" value="CD59"/>
    <property type="match status" value="1"/>
</dbReference>
<keyword evidence="2" id="KW-1185">Reference proteome</keyword>
<evidence type="ECO:0000313" key="2">
    <source>
        <dbReference type="Proteomes" id="UP000267096"/>
    </source>
</evidence>
<dbReference type="OrthoDB" id="5855855at2759"/>
<accession>A0A0M3K2H9</accession>
<dbReference type="InterPro" id="IPR045860">
    <property type="entry name" value="Snake_toxin-like_sf"/>
</dbReference>
<dbReference type="AlphaFoldDB" id="A0A0M3K2H9"/>
<dbReference type="Proteomes" id="UP000267096">
    <property type="component" value="Unassembled WGS sequence"/>
</dbReference>
<reference evidence="3" key="1">
    <citation type="submission" date="2017-02" db="UniProtKB">
        <authorList>
            <consortium name="WormBaseParasite"/>
        </authorList>
    </citation>
    <scope>IDENTIFICATION</scope>
</reference>